<dbReference type="Proteomes" id="UP000216063">
    <property type="component" value="Unassembled WGS sequence"/>
</dbReference>
<dbReference type="RefSeq" id="WP_094483340.1">
    <property type="nucleotide sequence ID" value="NZ_JACKSC010000322.1"/>
</dbReference>
<dbReference type="AlphaFoldDB" id="A0A255DAV4"/>
<evidence type="ECO:0000313" key="2">
    <source>
        <dbReference type="EMBL" id="OYN76394.1"/>
    </source>
</evidence>
<reference evidence="2 3" key="1">
    <citation type="submission" date="2017-07" db="EMBL/GenBank/DDBJ databases">
        <title>The new phylogeny of genus Mycobacterium.</title>
        <authorList>
            <person name="Tortoli E."/>
            <person name="Trovato A."/>
            <person name="Cirillo D.M."/>
        </authorList>
    </citation>
    <scope>NUCLEOTIDE SEQUENCE [LARGE SCALE GENOMIC DNA]</scope>
    <source>
        <strain evidence="2 3">ATCC 33027</strain>
    </source>
</reference>
<organism evidence="2 3">
    <name type="scientific">Mycolicibacterium sphagni</name>
    <dbReference type="NCBI Taxonomy" id="1786"/>
    <lineage>
        <taxon>Bacteria</taxon>
        <taxon>Bacillati</taxon>
        <taxon>Actinomycetota</taxon>
        <taxon>Actinomycetes</taxon>
        <taxon>Mycobacteriales</taxon>
        <taxon>Mycobacteriaceae</taxon>
        <taxon>Mycolicibacterium</taxon>
    </lineage>
</organism>
<proteinExistence type="predicted"/>
<sequence>MSLATAPTATAIRSTSAPNSQQGALAAVVASLVLTGPKAAATTDPGTAQYREAVTSAGQKLASALGTAGEIIHAYDEYVPEDVQNVVGGWANGIGTGLNEIRAGITNANVLKVWDGAGTLASDSFKAVGALGSVFSLAAVPGEIDELKTETTELGQFQDELEIAGGLAPAVWGYSGAKAMYDLADYDTSQLVKVGYLSPGVATFIDDAYGTVGGLAGWSFGAAVSTNLFFINVGSHIGDALVTGVAHLVDPGSFGLAPDTPGVGIPDANGVVTGYVVFSEPTKDLFFVVSDAPTQGTATVNDAGVFTYTPTPAAQQAAEVEGEDGTDTFTVTATNLKTGETADETVDVPVDPGTPRAGTPAVGTPDPTTGAVTGTAVFTDPSGGQLTYSVTTNPTQGSITQFDTATGAFTYTPPAGTAGTPVPGTPTVGIADPVTGVVTGTAVFTTNAAQTTTDTFTVTADNNVHQAGEVVTVPVAPNATGALTYSLTTAPTQGTVTVDSTTGAFTYTPNEAARVTAVTTPTTDTFTVTADSGLNSGTETITVPVSPDPIIGNWNVTYGSPGTVTMTLAGGSYTETVLAAGSVIGGSCVVPVGTNVATFTQTGPGTYGGQHSLFDTSTCALASQTSLTLSLSSDAQTLTGNIGNTWTVTFTKIPSSAAARTGSSAAAARV</sequence>
<evidence type="ECO:0000313" key="3">
    <source>
        <dbReference type="Proteomes" id="UP000216063"/>
    </source>
</evidence>
<comment type="caution">
    <text evidence="2">The sequence shown here is derived from an EMBL/GenBank/DDBJ whole genome shotgun (WGS) entry which is preliminary data.</text>
</comment>
<keyword evidence="3" id="KW-1185">Reference proteome</keyword>
<protein>
    <submittedName>
        <fullName evidence="2">Uncharacterized protein</fullName>
    </submittedName>
</protein>
<gene>
    <name evidence="2" type="ORF">CG716_22565</name>
</gene>
<name>A0A255DAV4_9MYCO</name>
<dbReference type="OrthoDB" id="4617035at2"/>
<feature type="region of interest" description="Disordered" evidence="1">
    <location>
        <begin position="344"/>
        <end position="368"/>
    </location>
</feature>
<evidence type="ECO:0000256" key="1">
    <source>
        <dbReference type="SAM" id="MobiDB-lite"/>
    </source>
</evidence>
<dbReference type="EMBL" id="NOZR01000022">
    <property type="protein sequence ID" value="OYN76394.1"/>
    <property type="molecule type" value="Genomic_DNA"/>
</dbReference>
<accession>A0A255DAV4</accession>